<proteinExistence type="predicted"/>
<evidence type="ECO:0000256" key="1">
    <source>
        <dbReference type="SAM" id="SignalP"/>
    </source>
</evidence>
<organism evidence="2">
    <name type="scientific">Anopheles braziliensis</name>
    <dbReference type="NCBI Taxonomy" id="58242"/>
    <lineage>
        <taxon>Eukaryota</taxon>
        <taxon>Metazoa</taxon>
        <taxon>Ecdysozoa</taxon>
        <taxon>Arthropoda</taxon>
        <taxon>Hexapoda</taxon>
        <taxon>Insecta</taxon>
        <taxon>Pterygota</taxon>
        <taxon>Neoptera</taxon>
        <taxon>Endopterygota</taxon>
        <taxon>Diptera</taxon>
        <taxon>Nematocera</taxon>
        <taxon>Culicoidea</taxon>
        <taxon>Culicidae</taxon>
        <taxon>Anophelinae</taxon>
        <taxon>Anopheles</taxon>
    </lineage>
</organism>
<keyword evidence="1" id="KW-0732">Signal</keyword>
<evidence type="ECO:0000313" key="2">
    <source>
        <dbReference type="EMBL" id="MBW32477.1"/>
    </source>
</evidence>
<dbReference type="AlphaFoldDB" id="A0A2M3ZV79"/>
<dbReference type="EMBL" id="GGFM01011726">
    <property type="protein sequence ID" value="MBW32477.1"/>
    <property type="molecule type" value="Transcribed_RNA"/>
</dbReference>
<reference evidence="2" key="1">
    <citation type="submission" date="2018-01" db="EMBL/GenBank/DDBJ databases">
        <title>An insight into the sialome of Amazonian anophelines.</title>
        <authorList>
            <person name="Ribeiro J.M."/>
            <person name="Scarpassa V."/>
            <person name="Calvo E."/>
        </authorList>
    </citation>
    <scope>NUCLEOTIDE SEQUENCE</scope>
    <source>
        <tissue evidence="2">Salivary glands</tissue>
    </source>
</reference>
<name>A0A2M3ZV79_9DIPT</name>
<feature type="signal peptide" evidence="1">
    <location>
        <begin position="1"/>
        <end position="19"/>
    </location>
</feature>
<feature type="chain" id="PRO_5014908439" evidence="1">
    <location>
        <begin position="20"/>
        <end position="78"/>
    </location>
</feature>
<sequence>MAKACVTAAAAAAASPILSLLVSHGCNLQHTAHNNPQWQQVETARRVMLDNATHNIITDRQADTFRQAYTQPSSWFAT</sequence>
<protein>
    <submittedName>
        <fullName evidence="2">Putative secreted peptide</fullName>
    </submittedName>
</protein>
<accession>A0A2M3ZV79</accession>